<proteinExistence type="predicted"/>
<dbReference type="EMBL" id="BAABFT010000002">
    <property type="protein sequence ID" value="GAA4315233.1"/>
    <property type="molecule type" value="Genomic_DNA"/>
</dbReference>
<dbReference type="InterPro" id="IPR023393">
    <property type="entry name" value="START-like_dom_sf"/>
</dbReference>
<sequence length="131" mass="14673">MTLFESTVNIARPVSEVYQFLNNLNNHQQLMPESIQDWRSTADEASFTIKNMAKLALVVESRIENSVISIVAADTPPFEIKLQWLLAQEAEYTSVQFTIAAELNMMMKMLASGPLQKLADHETQTLGTILG</sequence>
<protein>
    <recommendedName>
        <fullName evidence="3">SRPBCC family protein</fullName>
    </recommendedName>
</protein>
<comment type="caution">
    <text evidence="1">The sequence shown here is derived from an EMBL/GenBank/DDBJ whole genome shotgun (WGS) entry which is preliminary data.</text>
</comment>
<dbReference type="RefSeq" id="WP_345210080.1">
    <property type="nucleotide sequence ID" value="NZ_BAABFT010000002.1"/>
</dbReference>
<evidence type="ECO:0008006" key="3">
    <source>
        <dbReference type="Google" id="ProtNLM"/>
    </source>
</evidence>
<dbReference type="Proteomes" id="UP001500582">
    <property type="component" value="Unassembled WGS sequence"/>
</dbReference>
<accession>A0ABP8G161</accession>
<reference evidence="2" key="1">
    <citation type="journal article" date="2019" name="Int. J. Syst. Evol. Microbiol.">
        <title>The Global Catalogue of Microorganisms (GCM) 10K type strain sequencing project: providing services to taxonomists for standard genome sequencing and annotation.</title>
        <authorList>
            <consortium name="The Broad Institute Genomics Platform"/>
            <consortium name="The Broad Institute Genome Sequencing Center for Infectious Disease"/>
            <person name="Wu L."/>
            <person name="Ma J."/>
        </authorList>
    </citation>
    <scope>NUCLEOTIDE SEQUENCE [LARGE SCALE GENOMIC DNA]</scope>
    <source>
        <strain evidence="2">JCM 17705</strain>
    </source>
</reference>
<dbReference type="SUPFAM" id="SSF55961">
    <property type="entry name" value="Bet v1-like"/>
    <property type="match status" value="1"/>
</dbReference>
<gene>
    <name evidence="1" type="ORF">GCM10023149_11750</name>
</gene>
<keyword evidence="2" id="KW-1185">Reference proteome</keyword>
<evidence type="ECO:0000313" key="2">
    <source>
        <dbReference type="Proteomes" id="UP001500582"/>
    </source>
</evidence>
<evidence type="ECO:0000313" key="1">
    <source>
        <dbReference type="EMBL" id="GAA4315233.1"/>
    </source>
</evidence>
<dbReference type="Gene3D" id="3.30.530.20">
    <property type="match status" value="1"/>
</dbReference>
<name>A0ABP8G161_9SPHI</name>
<organism evidence="1 2">
    <name type="scientific">Mucilaginibacter gynuensis</name>
    <dbReference type="NCBI Taxonomy" id="1302236"/>
    <lineage>
        <taxon>Bacteria</taxon>
        <taxon>Pseudomonadati</taxon>
        <taxon>Bacteroidota</taxon>
        <taxon>Sphingobacteriia</taxon>
        <taxon>Sphingobacteriales</taxon>
        <taxon>Sphingobacteriaceae</taxon>
        <taxon>Mucilaginibacter</taxon>
    </lineage>
</organism>